<keyword evidence="4" id="KW-0808">Transferase</keyword>
<evidence type="ECO:0000313" key="4">
    <source>
        <dbReference type="EMBL" id="PRY75703.1"/>
    </source>
</evidence>
<evidence type="ECO:0000313" key="5">
    <source>
        <dbReference type="Proteomes" id="UP000238007"/>
    </source>
</evidence>
<dbReference type="SUPFAM" id="SSF53271">
    <property type="entry name" value="PRTase-like"/>
    <property type="match status" value="1"/>
</dbReference>
<feature type="domain" description="Double zinc ribbon" evidence="3">
    <location>
        <begin position="7"/>
        <end position="66"/>
    </location>
</feature>
<dbReference type="CDD" id="cd06223">
    <property type="entry name" value="PRTases_typeI"/>
    <property type="match status" value="1"/>
</dbReference>
<dbReference type="GO" id="GO:0016757">
    <property type="term" value="F:glycosyltransferase activity"/>
    <property type="evidence" value="ECO:0007669"/>
    <property type="project" value="UniProtKB-KW"/>
</dbReference>
<evidence type="ECO:0000256" key="1">
    <source>
        <dbReference type="ARBA" id="ARBA00008007"/>
    </source>
</evidence>
<dbReference type="EMBL" id="PVTP01000011">
    <property type="protein sequence ID" value="PRY75703.1"/>
    <property type="molecule type" value="Genomic_DNA"/>
</dbReference>
<accession>A0A2T0VVL1</accession>
<dbReference type="InterPro" id="IPR051910">
    <property type="entry name" value="ComF/GntX_DNA_util-trans"/>
</dbReference>
<dbReference type="Gene3D" id="3.40.50.2020">
    <property type="match status" value="1"/>
</dbReference>
<keyword evidence="4" id="KW-0328">Glycosyltransferase</keyword>
<comment type="caution">
    <text evidence="4">The sequence shown here is derived from an EMBL/GenBank/DDBJ whole genome shotgun (WGS) entry which is preliminary data.</text>
</comment>
<dbReference type="AlphaFoldDB" id="A0A2T0VVL1"/>
<dbReference type="RefSeq" id="WP_106358681.1">
    <property type="nucleotide sequence ID" value="NZ_PVTP01000011.1"/>
</dbReference>
<dbReference type="InterPro" id="IPR029057">
    <property type="entry name" value="PRTase-like"/>
</dbReference>
<dbReference type="PANTHER" id="PTHR47505:SF1">
    <property type="entry name" value="DNA UTILIZATION PROTEIN YHGH"/>
    <property type="match status" value="1"/>
</dbReference>
<proteinExistence type="inferred from homology"/>
<dbReference type="Pfam" id="PF18912">
    <property type="entry name" value="DZR_2"/>
    <property type="match status" value="1"/>
</dbReference>
<organism evidence="4 5">
    <name type="scientific">Yoonia maritima</name>
    <dbReference type="NCBI Taxonomy" id="1435347"/>
    <lineage>
        <taxon>Bacteria</taxon>
        <taxon>Pseudomonadati</taxon>
        <taxon>Pseudomonadota</taxon>
        <taxon>Alphaproteobacteria</taxon>
        <taxon>Rhodobacterales</taxon>
        <taxon>Paracoccaceae</taxon>
        <taxon>Yoonia</taxon>
    </lineage>
</organism>
<sequence>MRMQSVIRAIYPAQCVACDAQTESEFGLCGACWRETKFIGGLICDTCGAPLPGEDTGTIEQCDDCMTIARPWDHGRAGLIYTGIGRKLVLGFKHGDRTDLARPAAIWLARMARPLLRDDTVLVPVPLHWVRRVQRRYNQAALLAHALGRELGVPVCSDALLRPKKTKPLEGHSRDARFAALSGAIVPNPKCADVIAGKPVLIVDDVMTSGATLAASAEAAKAAGATHVSIVTLARVVKDA</sequence>
<dbReference type="InterPro" id="IPR044005">
    <property type="entry name" value="DZR_2"/>
</dbReference>
<dbReference type="PANTHER" id="PTHR47505">
    <property type="entry name" value="DNA UTILIZATION PROTEIN YHGH"/>
    <property type="match status" value="1"/>
</dbReference>
<keyword evidence="5" id="KW-1185">Reference proteome</keyword>
<evidence type="ECO:0000259" key="3">
    <source>
        <dbReference type="Pfam" id="PF18912"/>
    </source>
</evidence>
<feature type="domain" description="Phosphoribosyltransferase" evidence="2">
    <location>
        <begin position="180"/>
        <end position="235"/>
    </location>
</feature>
<dbReference type="Proteomes" id="UP000238007">
    <property type="component" value="Unassembled WGS sequence"/>
</dbReference>
<dbReference type="OrthoDB" id="9779910at2"/>
<gene>
    <name evidence="4" type="ORF">CLV80_11154</name>
</gene>
<comment type="similarity">
    <text evidence="1">Belongs to the ComF/GntX family.</text>
</comment>
<dbReference type="Pfam" id="PF00156">
    <property type="entry name" value="Pribosyltran"/>
    <property type="match status" value="1"/>
</dbReference>
<evidence type="ECO:0000259" key="2">
    <source>
        <dbReference type="Pfam" id="PF00156"/>
    </source>
</evidence>
<dbReference type="InterPro" id="IPR000836">
    <property type="entry name" value="PRTase_dom"/>
</dbReference>
<name>A0A2T0VVL1_9RHOB</name>
<reference evidence="4 5" key="1">
    <citation type="submission" date="2018-03" db="EMBL/GenBank/DDBJ databases">
        <title>Genomic Encyclopedia of Archaeal and Bacterial Type Strains, Phase II (KMG-II): from individual species to whole genera.</title>
        <authorList>
            <person name="Goeker M."/>
        </authorList>
    </citation>
    <scope>NUCLEOTIDE SEQUENCE [LARGE SCALE GENOMIC DNA]</scope>
    <source>
        <strain evidence="4 5">DSM 101533</strain>
    </source>
</reference>
<protein>
    <submittedName>
        <fullName evidence="4">Putative amidophosphoribosyltransferase</fullName>
    </submittedName>
</protein>